<dbReference type="Gene3D" id="3.30.160.100">
    <property type="entry name" value="Ribosome hibernation promotion factor-like"/>
    <property type="match status" value="1"/>
</dbReference>
<organism evidence="1 2">
    <name type="scientific">Candidatus Curtissbacteria bacterium RIFCSPLOWO2_01_FULL_42_26</name>
    <dbReference type="NCBI Taxonomy" id="1797729"/>
    <lineage>
        <taxon>Bacteria</taxon>
        <taxon>Candidatus Curtissiibacteriota</taxon>
    </lineage>
</organism>
<dbReference type="STRING" id="1797729.A3A60_04710"/>
<dbReference type="NCBIfam" id="TIGR00741">
    <property type="entry name" value="yfiA"/>
    <property type="match status" value="1"/>
</dbReference>
<accession>A0A1F5I1R2</accession>
<dbReference type="InterPro" id="IPR036567">
    <property type="entry name" value="RHF-like"/>
</dbReference>
<evidence type="ECO:0000313" key="2">
    <source>
        <dbReference type="Proteomes" id="UP000179227"/>
    </source>
</evidence>
<evidence type="ECO:0000313" key="1">
    <source>
        <dbReference type="EMBL" id="OGE10313.1"/>
    </source>
</evidence>
<dbReference type="Proteomes" id="UP000179227">
    <property type="component" value="Unassembled WGS sequence"/>
</dbReference>
<comment type="caution">
    <text evidence="1">The sequence shown here is derived from an EMBL/GenBank/DDBJ whole genome shotgun (WGS) entry which is preliminary data.</text>
</comment>
<dbReference type="EMBL" id="MFBS01000011">
    <property type="protein sequence ID" value="OGE10313.1"/>
    <property type="molecule type" value="Genomic_DNA"/>
</dbReference>
<name>A0A1F5I1R2_9BACT</name>
<dbReference type="InterPro" id="IPR003489">
    <property type="entry name" value="RHF/RaiA"/>
</dbReference>
<proteinExistence type="predicted"/>
<dbReference type="Pfam" id="PF02482">
    <property type="entry name" value="Ribosomal_S30AE"/>
    <property type="match status" value="1"/>
</dbReference>
<protein>
    <submittedName>
        <fullName evidence="1">Ribosomal subunit interface protein</fullName>
    </submittedName>
</protein>
<dbReference type="SUPFAM" id="SSF69754">
    <property type="entry name" value="Ribosome binding protein Y (YfiA homologue)"/>
    <property type="match status" value="1"/>
</dbReference>
<reference evidence="1 2" key="1">
    <citation type="journal article" date="2016" name="Nat. Commun.">
        <title>Thousands of microbial genomes shed light on interconnected biogeochemical processes in an aquifer system.</title>
        <authorList>
            <person name="Anantharaman K."/>
            <person name="Brown C.T."/>
            <person name="Hug L.A."/>
            <person name="Sharon I."/>
            <person name="Castelle C.J."/>
            <person name="Probst A.J."/>
            <person name="Thomas B.C."/>
            <person name="Singh A."/>
            <person name="Wilkins M.J."/>
            <person name="Karaoz U."/>
            <person name="Brodie E.L."/>
            <person name="Williams K.H."/>
            <person name="Hubbard S.S."/>
            <person name="Banfield J.F."/>
        </authorList>
    </citation>
    <scope>NUCLEOTIDE SEQUENCE [LARGE SCALE GENOMIC DNA]</scope>
</reference>
<gene>
    <name evidence="1" type="ORF">A3A60_04710</name>
</gene>
<dbReference type="AlphaFoldDB" id="A0A1F5I1R2"/>
<sequence>MKIQITEIHLADPKAREYAQKKVEKLSKYHPKIERINVRLFGERAHRNKDHDFTCEIEVAIRGHVLEIVDGEKSIDKAIDMATDRMKRTLIKHKEKHITKKHKQGIVYKLLNRIRS</sequence>